<evidence type="ECO:0000256" key="1">
    <source>
        <dbReference type="ARBA" id="ARBA00022833"/>
    </source>
</evidence>
<evidence type="ECO:0000313" key="4">
    <source>
        <dbReference type="Proteomes" id="UP000501058"/>
    </source>
</evidence>
<dbReference type="GO" id="GO:0016137">
    <property type="term" value="P:glycoside metabolic process"/>
    <property type="evidence" value="ECO:0007669"/>
    <property type="project" value="UniProtKB-ARBA"/>
</dbReference>
<keyword evidence="1" id="KW-0862">Zinc</keyword>
<evidence type="ECO:0000256" key="2">
    <source>
        <dbReference type="SAM" id="MobiDB-lite"/>
    </source>
</evidence>
<dbReference type="Proteomes" id="UP000501058">
    <property type="component" value="Chromosome"/>
</dbReference>
<dbReference type="InterPro" id="IPR024078">
    <property type="entry name" value="LmbE-like_dom_sf"/>
</dbReference>
<reference evidence="3 4" key="1">
    <citation type="submission" date="2020-03" db="EMBL/GenBank/DDBJ databases">
        <title>Propioniciclava sp. nov., isolated from Hydrophilus acuminatus.</title>
        <authorList>
            <person name="Hyun D.-W."/>
            <person name="Bae J.-W."/>
        </authorList>
    </citation>
    <scope>NUCLEOTIDE SEQUENCE [LARGE SCALE GENOMIC DNA]</scope>
    <source>
        <strain evidence="3 4">HDW11</strain>
    </source>
</reference>
<accession>A0A6G7Y5M8</accession>
<sequence>MSFDDLLGDARSVVLVHAHPDDETLATGGLIAELADRGLDVSVLTATRGEQGEIVPGTLDGLTGEELAAARVGEVAAAARELGVRHGAFLGDAGARADGRAPRRYTDSGMVWLDEAETLAGPGEQAGPDALSLADPEEVAADIAAYARAREADVIVSYDAHGGYGHPDHVALHEPSRSAARSLGVPFWEVSSDPRAPATPSRPPARRAGSRPRWRTTPAR</sequence>
<organism evidence="3 4">
    <name type="scientific">Propioniciclava coleopterorum</name>
    <dbReference type="NCBI Taxonomy" id="2714937"/>
    <lineage>
        <taxon>Bacteria</taxon>
        <taxon>Bacillati</taxon>
        <taxon>Actinomycetota</taxon>
        <taxon>Actinomycetes</taxon>
        <taxon>Propionibacteriales</taxon>
        <taxon>Propionibacteriaceae</taxon>
        <taxon>Propioniciclava</taxon>
    </lineage>
</organism>
<dbReference type="KEGG" id="prv:G7070_06280"/>
<name>A0A6G7Y5M8_9ACTN</name>
<feature type="compositionally biased region" description="Basic residues" evidence="2">
    <location>
        <begin position="204"/>
        <end position="214"/>
    </location>
</feature>
<evidence type="ECO:0000313" key="3">
    <source>
        <dbReference type="EMBL" id="QIK71948.1"/>
    </source>
</evidence>
<protein>
    <submittedName>
        <fullName evidence="3">GlcNAc-PI de-N-acetylase</fullName>
    </submittedName>
</protein>
<proteinExistence type="predicted"/>
<dbReference type="PANTHER" id="PTHR12993">
    <property type="entry name" value="N-ACETYLGLUCOSAMINYL-PHOSPHATIDYLINOSITOL DE-N-ACETYLASE-RELATED"/>
    <property type="match status" value="1"/>
</dbReference>
<dbReference type="PANTHER" id="PTHR12993:SF26">
    <property type="entry name" value="1D-MYO-INOSITOL 2-ACETAMIDO-2-DEOXY-ALPHA-D-GLUCOPYRANOSIDE DEACETYLASE"/>
    <property type="match status" value="1"/>
</dbReference>
<dbReference type="InterPro" id="IPR003737">
    <property type="entry name" value="GlcNAc_PI_deacetylase-related"/>
</dbReference>
<dbReference type="AlphaFoldDB" id="A0A6G7Y5M8"/>
<feature type="region of interest" description="Disordered" evidence="2">
    <location>
        <begin position="189"/>
        <end position="220"/>
    </location>
</feature>
<gene>
    <name evidence="3" type="ORF">G7070_06280</name>
</gene>
<dbReference type="RefSeq" id="WP_166232832.1">
    <property type="nucleotide sequence ID" value="NZ_CP049865.1"/>
</dbReference>
<dbReference type="Gene3D" id="3.40.50.10320">
    <property type="entry name" value="LmbE-like"/>
    <property type="match status" value="1"/>
</dbReference>
<dbReference type="EMBL" id="CP049865">
    <property type="protein sequence ID" value="QIK71948.1"/>
    <property type="molecule type" value="Genomic_DNA"/>
</dbReference>
<keyword evidence="4" id="KW-1185">Reference proteome</keyword>
<dbReference type="GO" id="GO:0016811">
    <property type="term" value="F:hydrolase activity, acting on carbon-nitrogen (but not peptide) bonds, in linear amides"/>
    <property type="evidence" value="ECO:0007669"/>
    <property type="project" value="TreeGrafter"/>
</dbReference>
<dbReference type="Pfam" id="PF02585">
    <property type="entry name" value="PIG-L"/>
    <property type="match status" value="1"/>
</dbReference>
<dbReference type="SUPFAM" id="SSF102588">
    <property type="entry name" value="LmbE-like"/>
    <property type="match status" value="1"/>
</dbReference>